<reference evidence="2" key="1">
    <citation type="journal article" date="2022" name="Plant J.">
        <title>Strategies of tolerance reflected in two North American maple genomes.</title>
        <authorList>
            <person name="McEvoy S.L."/>
            <person name="Sezen U.U."/>
            <person name="Trouern-Trend A."/>
            <person name="McMahon S.M."/>
            <person name="Schaberg P.G."/>
            <person name="Yang J."/>
            <person name="Wegrzyn J.L."/>
            <person name="Swenson N.G."/>
        </authorList>
    </citation>
    <scope>NUCLEOTIDE SEQUENCE</scope>
    <source>
        <strain evidence="2">91603</strain>
    </source>
</reference>
<evidence type="ECO:0000256" key="1">
    <source>
        <dbReference type="SAM" id="Phobius"/>
    </source>
</evidence>
<feature type="transmembrane region" description="Helical" evidence="1">
    <location>
        <begin position="99"/>
        <end position="121"/>
    </location>
</feature>
<protein>
    <submittedName>
        <fullName evidence="2">Uncharacterized protein</fullName>
    </submittedName>
</protein>
<keyword evidence="1" id="KW-1133">Transmembrane helix</keyword>
<keyword evidence="1" id="KW-0472">Membrane</keyword>
<reference evidence="2" key="2">
    <citation type="submission" date="2023-02" db="EMBL/GenBank/DDBJ databases">
        <authorList>
            <person name="Swenson N.G."/>
            <person name="Wegrzyn J.L."/>
            <person name="Mcevoy S.L."/>
        </authorList>
    </citation>
    <scope>NUCLEOTIDE SEQUENCE</scope>
    <source>
        <strain evidence="2">91603</strain>
        <tissue evidence="2">Leaf</tissue>
    </source>
</reference>
<dbReference type="EMBL" id="JAJSOW010000004">
    <property type="protein sequence ID" value="KAI9191346.1"/>
    <property type="molecule type" value="Genomic_DNA"/>
</dbReference>
<gene>
    <name evidence="2" type="ORF">LWI28_007259</name>
</gene>
<name>A0AAD5JA32_ACENE</name>
<sequence length="122" mass="14068">MRSRGRGTLAKGTCSKFIQIIANKHFATKFRPPTMVKYHKGRVRMDHVHRFETLMKTYALDIDIWCKAFSIALGDLTSRCSTILTFENFKSLLAKSLEFSFEVVIWIIIMLMILILGILVLI</sequence>
<comment type="caution">
    <text evidence="2">The sequence shown here is derived from an EMBL/GenBank/DDBJ whole genome shotgun (WGS) entry which is preliminary data.</text>
</comment>
<accession>A0AAD5JA32</accession>
<evidence type="ECO:0000313" key="3">
    <source>
        <dbReference type="Proteomes" id="UP001064489"/>
    </source>
</evidence>
<keyword evidence="3" id="KW-1185">Reference proteome</keyword>
<dbReference type="AlphaFoldDB" id="A0AAD5JA32"/>
<keyword evidence="1" id="KW-0812">Transmembrane</keyword>
<dbReference type="Proteomes" id="UP001064489">
    <property type="component" value="Chromosome 6"/>
</dbReference>
<proteinExistence type="predicted"/>
<evidence type="ECO:0000313" key="2">
    <source>
        <dbReference type="EMBL" id="KAI9191346.1"/>
    </source>
</evidence>
<organism evidence="2 3">
    <name type="scientific">Acer negundo</name>
    <name type="common">Box elder</name>
    <dbReference type="NCBI Taxonomy" id="4023"/>
    <lineage>
        <taxon>Eukaryota</taxon>
        <taxon>Viridiplantae</taxon>
        <taxon>Streptophyta</taxon>
        <taxon>Embryophyta</taxon>
        <taxon>Tracheophyta</taxon>
        <taxon>Spermatophyta</taxon>
        <taxon>Magnoliopsida</taxon>
        <taxon>eudicotyledons</taxon>
        <taxon>Gunneridae</taxon>
        <taxon>Pentapetalae</taxon>
        <taxon>rosids</taxon>
        <taxon>malvids</taxon>
        <taxon>Sapindales</taxon>
        <taxon>Sapindaceae</taxon>
        <taxon>Hippocastanoideae</taxon>
        <taxon>Acereae</taxon>
        <taxon>Acer</taxon>
    </lineage>
</organism>